<sequence>MSQHEARRPSSIQIIDEIQTQSELSNAEQWKIIRQKSREEAQKRKQARLDNLDQTTQRMINEAQKEIPKLCAKSDFVSLCYCIRGGVKSNLDALSARQTPLGMRRITFRSYGTLDNSPNSSANGNTGAEANMKKADRISDVEANKQQAKKRRKLRQQMLATKMQMSILKAKLGIIYMCICIYDEQKNIEVALAELKETEKLEDIAEETSSMSPLPSEESVLGNADKEESSGKDKHQSRISSVSFSINSLDIFEKELIEAIGQVESMRQELKQVGPDPNN</sequence>
<keyword evidence="3" id="KW-1185">Reference proteome</keyword>
<comment type="caution">
    <text evidence="2">The sequence shown here is derived from an EMBL/GenBank/DDBJ whole genome shotgun (WGS) entry which is preliminary data.</text>
</comment>
<dbReference type="Proteomes" id="UP000023152">
    <property type="component" value="Unassembled WGS sequence"/>
</dbReference>
<reference evidence="2 3" key="1">
    <citation type="journal article" date="2013" name="Curr. Biol.">
        <title>The Genome of the Foraminiferan Reticulomyxa filosa.</title>
        <authorList>
            <person name="Glockner G."/>
            <person name="Hulsmann N."/>
            <person name="Schleicher M."/>
            <person name="Noegel A.A."/>
            <person name="Eichinger L."/>
            <person name="Gallinger C."/>
            <person name="Pawlowski J."/>
            <person name="Sierra R."/>
            <person name="Euteneuer U."/>
            <person name="Pillet L."/>
            <person name="Moustafa A."/>
            <person name="Platzer M."/>
            <person name="Groth M."/>
            <person name="Szafranski K."/>
            <person name="Schliwa M."/>
        </authorList>
    </citation>
    <scope>NUCLEOTIDE SEQUENCE [LARGE SCALE GENOMIC DNA]</scope>
</reference>
<dbReference type="EMBL" id="ASPP01016925">
    <property type="protein sequence ID" value="ETO17296.1"/>
    <property type="molecule type" value="Genomic_DNA"/>
</dbReference>
<accession>X6MUF1</accession>
<feature type="compositionally biased region" description="Basic and acidic residues" evidence="1">
    <location>
        <begin position="224"/>
        <end position="236"/>
    </location>
</feature>
<proteinExistence type="predicted"/>
<gene>
    <name evidence="2" type="ORF">RFI_20029</name>
</gene>
<evidence type="ECO:0000256" key="1">
    <source>
        <dbReference type="SAM" id="MobiDB-lite"/>
    </source>
</evidence>
<organism evidence="2 3">
    <name type="scientific">Reticulomyxa filosa</name>
    <dbReference type="NCBI Taxonomy" id="46433"/>
    <lineage>
        <taxon>Eukaryota</taxon>
        <taxon>Sar</taxon>
        <taxon>Rhizaria</taxon>
        <taxon>Retaria</taxon>
        <taxon>Foraminifera</taxon>
        <taxon>Monothalamids</taxon>
        <taxon>Reticulomyxidae</taxon>
        <taxon>Reticulomyxa</taxon>
    </lineage>
</organism>
<name>X6MUF1_RETFI</name>
<dbReference type="AlphaFoldDB" id="X6MUF1"/>
<feature type="compositionally biased region" description="Polar residues" evidence="1">
    <location>
        <begin position="113"/>
        <end position="128"/>
    </location>
</feature>
<feature type="region of interest" description="Disordered" evidence="1">
    <location>
        <begin position="203"/>
        <end position="240"/>
    </location>
</feature>
<feature type="non-terminal residue" evidence="2">
    <location>
        <position position="279"/>
    </location>
</feature>
<evidence type="ECO:0000313" key="3">
    <source>
        <dbReference type="Proteomes" id="UP000023152"/>
    </source>
</evidence>
<evidence type="ECO:0000313" key="2">
    <source>
        <dbReference type="EMBL" id="ETO17296.1"/>
    </source>
</evidence>
<protein>
    <submittedName>
        <fullName evidence="2">Uncharacterized protein</fullName>
    </submittedName>
</protein>
<feature type="region of interest" description="Disordered" evidence="1">
    <location>
        <begin position="112"/>
        <end position="132"/>
    </location>
</feature>